<dbReference type="GO" id="GO:0031267">
    <property type="term" value="F:small GTPase binding"/>
    <property type="evidence" value="ECO:0007669"/>
    <property type="project" value="TreeGrafter"/>
</dbReference>
<feature type="domain" description="Rab-GAP TBC" evidence="3">
    <location>
        <begin position="346"/>
        <end position="538"/>
    </location>
</feature>
<dbReference type="FunFam" id="1.10.472.80:FF:000019">
    <property type="entry name" value="USP6 N-terminal like"/>
    <property type="match status" value="1"/>
</dbReference>
<feature type="region of interest" description="Disordered" evidence="2">
    <location>
        <begin position="1"/>
        <end position="33"/>
    </location>
</feature>
<dbReference type="GO" id="GO:0005096">
    <property type="term" value="F:GTPase activator activity"/>
    <property type="evidence" value="ECO:0007669"/>
    <property type="project" value="UniProtKB-KW"/>
</dbReference>
<dbReference type="InterPro" id="IPR035969">
    <property type="entry name" value="Rab-GAP_TBC_sf"/>
</dbReference>
<evidence type="ECO:0000313" key="4">
    <source>
        <dbReference type="Proteomes" id="UP000887540"/>
    </source>
</evidence>
<dbReference type="PANTHER" id="PTHR47219:SF19">
    <property type="entry name" value="USP6 N-TERMINAL-LIKE PROTEIN ISOFORM X1"/>
    <property type="match status" value="1"/>
</dbReference>
<evidence type="ECO:0000259" key="3">
    <source>
        <dbReference type="PROSITE" id="PS50086"/>
    </source>
</evidence>
<feature type="compositionally biased region" description="Polar residues" evidence="2">
    <location>
        <begin position="1"/>
        <end position="17"/>
    </location>
</feature>
<feature type="region of interest" description="Disordered" evidence="2">
    <location>
        <begin position="647"/>
        <end position="667"/>
    </location>
</feature>
<protein>
    <submittedName>
        <fullName evidence="5">Rab-GAP TBC domain-containing protein</fullName>
    </submittedName>
</protein>
<dbReference type="SUPFAM" id="SSF47923">
    <property type="entry name" value="Ypt/Rab-GAP domain of gyp1p"/>
    <property type="match status" value="2"/>
</dbReference>
<dbReference type="Pfam" id="PF00566">
    <property type="entry name" value="RabGAP-TBC"/>
    <property type="match status" value="1"/>
</dbReference>
<name>A0A914BX23_9BILA</name>
<feature type="region of interest" description="Disordered" evidence="2">
    <location>
        <begin position="597"/>
        <end position="618"/>
    </location>
</feature>
<sequence>MSHDLSGNSSLTRNSSIDQEKSTLHIENSELNSDDTESLVRLGALYRLHSSTGERTITAGAIIPTRKHNLAELQAANSSLDKGYYNAGSRAQTVPLSYNLRNASREGQDSPILIPQYLPSPSSSISTPSYPNYMSISTSSSFKQASTSTYSPRTRPSNDTFAQATKNSHIVNEIKGQHDLRQIYQSDIHTNQQTSHGLINRGTTGTVIPETDILYSSSDEDDAVRAYGEEKYGSNLALDHEKEEAEVSSSEDIDDPEYLELCERGEIVDKYDKGPDSKDVDPWENPDFELYKVTDRYGFIHKNSPPTDAGKDAKERERKRDQKWYRMVLEWNKRFPVKLKERIWKGVPDKLRSDVWQRLLGSKELKLAAGTNTYRELLMRAKLISKDIKQIDLDINRTYRDNLAFRRRYDVKQRSLFNVLSAYAMYNTEVGYCQGMSQIAALFLLYMDEEEAFWCLHSLMVEKKFTMHGFFVPGFPKLHRFQDHYEKILQKYLPRLKKHFDKFGIPPIYLTKWWFGCFLDRVPFSLALRIWDIFIFQGDSILLAMSYNIMKMHQKTIRKFQMENFMEFIQNGIAQDFGYPSDKVMESLEDCLRRLQSDKMDQPPPPPAGAPSEVPTKPLGPVLSRSMINIEMDIAEIQSRCSRANSLAGTPSMTRHQHSKKSAARTPKMAHSLQSTIEHRLENIHGRNNEWHVNSKKSPSTELGYDKVLPNINNMHIVPSHSKKPHEFGENFNRQKDTTITDNHDESQAMFPRMQRPAEERRSNTLTKI</sequence>
<dbReference type="InterPro" id="IPR050302">
    <property type="entry name" value="Rab_GAP_TBC_domain"/>
</dbReference>
<keyword evidence="4" id="KW-1185">Reference proteome</keyword>
<accession>A0A914BX23</accession>
<dbReference type="FunFam" id="1.10.8.270:FF:000010">
    <property type="entry name" value="Putative USP6 N-terminal-like protein"/>
    <property type="match status" value="1"/>
</dbReference>
<dbReference type="AlphaFoldDB" id="A0A914BX23"/>
<dbReference type="WBParaSite" id="ACRNAN_Path_1193.g4652.t1">
    <property type="protein sequence ID" value="ACRNAN_Path_1193.g4652.t1"/>
    <property type="gene ID" value="ACRNAN_Path_1193.g4652"/>
</dbReference>
<dbReference type="SMART" id="SM00164">
    <property type="entry name" value="TBC"/>
    <property type="match status" value="1"/>
</dbReference>
<feature type="compositionally biased region" description="Basic and acidic residues" evidence="2">
    <location>
        <begin position="18"/>
        <end position="28"/>
    </location>
</feature>
<reference evidence="5" key="1">
    <citation type="submission" date="2022-11" db="UniProtKB">
        <authorList>
            <consortium name="WormBaseParasite"/>
        </authorList>
    </citation>
    <scope>IDENTIFICATION</scope>
</reference>
<evidence type="ECO:0000256" key="1">
    <source>
        <dbReference type="ARBA" id="ARBA00022468"/>
    </source>
</evidence>
<dbReference type="Gene3D" id="1.10.8.270">
    <property type="entry name" value="putative rabgap domain of human tbc1 domain family member 14 like domains"/>
    <property type="match status" value="1"/>
</dbReference>
<dbReference type="Gene3D" id="1.10.10.750">
    <property type="entry name" value="Ypt/Rab-GAP domain of gyp1p, domain 1"/>
    <property type="match status" value="1"/>
</dbReference>
<dbReference type="Proteomes" id="UP000887540">
    <property type="component" value="Unplaced"/>
</dbReference>
<evidence type="ECO:0000313" key="5">
    <source>
        <dbReference type="WBParaSite" id="ACRNAN_Path_1193.g4652.t1"/>
    </source>
</evidence>
<organism evidence="4 5">
    <name type="scientific">Acrobeloides nanus</name>
    <dbReference type="NCBI Taxonomy" id="290746"/>
    <lineage>
        <taxon>Eukaryota</taxon>
        <taxon>Metazoa</taxon>
        <taxon>Ecdysozoa</taxon>
        <taxon>Nematoda</taxon>
        <taxon>Chromadorea</taxon>
        <taxon>Rhabditida</taxon>
        <taxon>Tylenchina</taxon>
        <taxon>Cephalobomorpha</taxon>
        <taxon>Cephaloboidea</taxon>
        <taxon>Cephalobidae</taxon>
        <taxon>Acrobeloides</taxon>
    </lineage>
</organism>
<proteinExistence type="predicted"/>
<dbReference type="PROSITE" id="PS50086">
    <property type="entry name" value="TBC_RABGAP"/>
    <property type="match status" value="1"/>
</dbReference>
<evidence type="ECO:0000256" key="2">
    <source>
        <dbReference type="SAM" id="MobiDB-lite"/>
    </source>
</evidence>
<dbReference type="InterPro" id="IPR000195">
    <property type="entry name" value="Rab-GAP-TBC_dom"/>
</dbReference>
<dbReference type="PANTHER" id="PTHR47219">
    <property type="entry name" value="RAB GTPASE-ACTIVATING PROTEIN 1-LIKE"/>
    <property type="match status" value="1"/>
</dbReference>
<keyword evidence="1" id="KW-0343">GTPase activation</keyword>
<dbReference type="Gene3D" id="1.10.472.80">
    <property type="entry name" value="Ypt/Rab-GAP domain of gyp1p, domain 3"/>
    <property type="match status" value="1"/>
</dbReference>